<accession>A0A6N2BP60</accession>
<gene>
    <name evidence="1" type="ORF">EJD97_011155</name>
</gene>
<dbReference type="EMBL" id="RXGB01002831">
    <property type="protein sequence ID" value="TMW93793.1"/>
    <property type="molecule type" value="Genomic_DNA"/>
</dbReference>
<dbReference type="AlphaFoldDB" id="A0A6N2BP60"/>
<reference evidence="1" key="1">
    <citation type="submission" date="2019-05" db="EMBL/GenBank/DDBJ databases">
        <title>The de novo reference genome and transcriptome assemblies of the wild tomato species Solanum chilense.</title>
        <authorList>
            <person name="Stam R."/>
            <person name="Nosenko T."/>
            <person name="Hoerger A.C."/>
            <person name="Stephan W."/>
            <person name="Seidel M.A."/>
            <person name="Kuhn J.M.M."/>
            <person name="Haberer G."/>
            <person name="Tellier A."/>
        </authorList>
    </citation>
    <scope>NUCLEOTIDE SEQUENCE</scope>
    <source>
        <tissue evidence="1">Mature leaves</tissue>
    </source>
</reference>
<proteinExistence type="predicted"/>
<evidence type="ECO:0000313" key="1">
    <source>
        <dbReference type="EMBL" id="TMW93793.1"/>
    </source>
</evidence>
<organism evidence="1">
    <name type="scientific">Solanum chilense</name>
    <name type="common">Tomato</name>
    <name type="synonym">Lycopersicon chilense</name>
    <dbReference type="NCBI Taxonomy" id="4083"/>
    <lineage>
        <taxon>Eukaryota</taxon>
        <taxon>Viridiplantae</taxon>
        <taxon>Streptophyta</taxon>
        <taxon>Embryophyta</taxon>
        <taxon>Tracheophyta</taxon>
        <taxon>Spermatophyta</taxon>
        <taxon>Magnoliopsida</taxon>
        <taxon>eudicotyledons</taxon>
        <taxon>Gunneridae</taxon>
        <taxon>Pentapetalae</taxon>
        <taxon>asterids</taxon>
        <taxon>lamiids</taxon>
        <taxon>Solanales</taxon>
        <taxon>Solanaceae</taxon>
        <taxon>Solanoideae</taxon>
        <taxon>Solaneae</taxon>
        <taxon>Solanum</taxon>
        <taxon>Solanum subgen. Lycopersicon</taxon>
    </lineage>
</organism>
<sequence length="76" mass="8636">HLKGIQKTLQQAFGKMEKATTSTSVALRRSDQRSSFRRSTYNDEALSNIPEIHNISRKSILSDNLGNTLLKSFVLW</sequence>
<name>A0A6N2BP60_SOLCI</name>
<feature type="non-terminal residue" evidence="1">
    <location>
        <position position="76"/>
    </location>
</feature>
<feature type="non-terminal residue" evidence="1">
    <location>
        <position position="1"/>
    </location>
</feature>
<protein>
    <submittedName>
        <fullName evidence="1">Uncharacterized protein</fullName>
    </submittedName>
</protein>
<comment type="caution">
    <text evidence="1">The sequence shown here is derived from an EMBL/GenBank/DDBJ whole genome shotgun (WGS) entry which is preliminary data.</text>
</comment>